<accession>A0ABV6IX54</accession>
<dbReference type="EMBL" id="JBHLVZ010000059">
    <property type="protein sequence ID" value="MFC0387280.1"/>
    <property type="molecule type" value="Genomic_DNA"/>
</dbReference>
<dbReference type="Proteomes" id="UP001589789">
    <property type="component" value="Unassembled WGS sequence"/>
</dbReference>
<organism evidence="2 3">
    <name type="scientific">Muricoccus vinaceus</name>
    <dbReference type="NCBI Taxonomy" id="424704"/>
    <lineage>
        <taxon>Bacteria</taxon>
        <taxon>Pseudomonadati</taxon>
        <taxon>Pseudomonadota</taxon>
        <taxon>Alphaproteobacteria</taxon>
        <taxon>Acetobacterales</taxon>
        <taxon>Roseomonadaceae</taxon>
        <taxon>Muricoccus</taxon>
    </lineage>
</organism>
<proteinExistence type="predicted"/>
<evidence type="ECO:0000313" key="3">
    <source>
        <dbReference type="Proteomes" id="UP001589789"/>
    </source>
</evidence>
<evidence type="ECO:0008006" key="4">
    <source>
        <dbReference type="Google" id="ProtNLM"/>
    </source>
</evidence>
<evidence type="ECO:0000256" key="1">
    <source>
        <dbReference type="SAM" id="Coils"/>
    </source>
</evidence>
<name>A0ABV6IX54_9PROT</name>
<sequence>MDGDEDCGLTSGISGGAGYILGRMAAESDRQMADFTRSVFSPTPPRRRRYDAEEVHKVIEGWKASVRSKEGKIEEWRAHSTALTAERDQLLARVAELEAHAAERQAEIASLERAERGANAMLRDRTDQLEDLELAVVRMSAQLADLQTENERLRQGGN</sequence>
<keyword evidence="3" id="KW-1185">Reference proteome</keyword>
<comment type="caution">
    <text evidence="2">The sequence shown here is derived from an EMBL/GenBank/DDBJ whole genome shotgun (WGS) entry which is preliminary data.</text>
</comment>
<evidence type="ECO:0000313" key="2">
    <source>
        <dbReference type="EMBL" id="MFC0387280.1"/>
    </source>
</evidence>
<dbReference type="SUPFAM" id="SSF90257">
    <property type="entry name" value="Myosin rod fragments"/>
    <property type="match status" value="1"/>
</dbReference>
<keyword evidence="1" id="KW-0175">Coiled coil</keyword>
<protein>
    <recommendedName>
        <fullName evidence="4">KfrA N-terminal DNA-binding domain-containing protein</fullName>
    </recommendedName>
</protein>
<reference evidence="2 3" key="1">
    <citation type="submission" date="2024-09" db="EMBL/GenBank/DDBJ databases">
        <authorList>
            <person name="Sun Q."/>
            <person name="Mori K."/>
        </authorList>
    </citation>
    <scope>NUCLEOTIDE SEQUENCE [LARGE SCALE GENOMIC DNA]</scope>
    <source>
        <strain evidence="2 3">CCM 7468</strain>
    </source>
</reference>
<feature type="coiled-coil region" evidence="1">
    <location>
        <begin position="80"/>
        <end position="156"/>
    </location>
</feature>
<dbReference type="RefSeq" id="WP_377052573.1">
    <property type="nucleotide sequence ID" value="NZ_JBHLVZ010000059.1"/>
</dbReference>
<gene>
    <name evidence="2" type="ORF">ACFFIC_17265</name>
</gene>